<dbReference type="GO" id="GO:0003700">
    <property type="term" value="F:DNA-binding transcription factor activity"/>
    <property type="evidence" value="ECO:0007669"/>
    <property type="project" value="InterPro"/>
</dbReference>
<dbReference type="RefSeq" id="WP_242661821.1">
    <property type="nucleotide sequence ID" value="NZ_FNAV01000018.1"/>
</dbReference>
<keyword evidence="2" id="KW-0805">Transcription regulation</keyword>
<dbReference type="InterPro" id="IPR036388">
    <property type="entry name" value="WH-like_DNA-bd_sf"/>
</dbReference>
<dbReference type="InterPro" id="IPR036390">
    <property type="entry name" value="WH_DNA-bd_sf"/>
</dbReference>
<evidence type="ECO:0000256" key="2">
    <source>
        <dbReference type="ARBA" id="ARBA00023015"/>
    </source>
</evidence>
<evidence type="ECO:0000313" key="7">
    <source>
        <dbReference type="Proteomes" id="UP000198994"/>
    </source>
</evidence>
<reference evidence="7" key="1">
    <citation type="submission" date="2016-10" db="EMBL/GenBank/DDBJ databases">
        <authorList>
            <person name="Varghese N."/>
            <person name="Submissions S."/>
        </authorList>
    </citation>
    <scope>NUCLEOTIDE SEQUENCE [LARGE SCALE GENOMIC DNA]</scope>
    <source>
        <strain evidence="7">DSM 10146</strain>
    </source>
</reference>
<dbReference type="EMBL" id="FNAV01000018">
    <property type="protein sequence ID" value="SDF35886.1"/>
    <property type="molecule type" value="Genomic_DNA"/>
</dbReference>
<dbReference type="AlphaFoldDB" id="A0A1G7KFI7"/>
<keyword evidence="3" id="KW-0238">DNA-binding</keyword>
<organism evidence="6 7">
    <name type="scientific">Salipiger thiooxidans</name>
    <dbReference type="NCBI Taxonomy" id="282683"/>
    <lineage>
        <taxon>Bacteria</taxon>
        <taxon>Pseudomonadati</taxon>
        <taxon>Pseudomonadota</taxon>
        <taxon>Alphaproteobacteria</taxon>
        <taxon>Rhodobacterales</taxon>
        <taxon>Roseobacteraceae</taxon>
        <taxon>Salipiger</taxon>
    </lineage>
</organism>
<dbReference type="InterPro" id="IPR005119">
    <property type="entry name" value="LysR_subst-bd"/>
</dbReference>
<evidence type="ECO:0000259" key="5">
    <source>
        <dbReference type="PROSITE" id="PS50931"/>
    </source>
</evidence>
<dbReference type="Gene3D" id="3.40.190.290">
    <property type="match status" value="1"/>
</dbReference>
<dbReference type="Proteomes" id="UP000198994">
    <property type="component" value="Unassembled WGS sequence"/>
</dbReference>
<proteinExistence type="inferred from homology"/>
<dbReference type="InterPro" id="IPR000847">
    <property type="entry name" value="LysR_HTH_N"/>
</dbReference>
<feature type="domain" description="HTH lysR-type" evidence="5">
    <location>
        <begin position="1"/>
        <end position="23"/>
    </location>
</feature>
<evidence type="ECO:0000256" key="3">
    <source>
        <dbReference type="ARBA" id="ARBA00023125"/>
    </source>
</evidence>
<dbReference type="PANTHER" id="PTHR30537:SF3">
    <property type="entry name" value="TRANSCRIPTIONAL REGULATORY PROTEIN"/>
    <property type="match status" value="1"/>
</dbReference>
<dbReference type="PROSITE" id="PS50931">
    <property type="entry name" value="HTH_LYSR"/>
    <property type="match status" value="1"/>
</dbReference>
<dbReference type="PANTHER" id="PTHR30537">
    <property type="entry name" value="HTH-TYPE TRANSCRIPTIONAL REGULATOR"/>
    <property type="match status" value="1"/>
</dbReference>
<evidence type="ECO:0000256" key="1">
    <source>
        <dbReference type="ARBA" id="ARBA00009437"/>
    </source>
</evidence>
<sequence length="256" mass="29094">MRGIERQLGVELFRRQPRGLDLTETGAALLPHAQAMRDSLQSLRLAAEGRSERLAGTVRITASVMSARYHLPPIIARIRTLEPEIAIDLVPTDQTENLHYREADIAVRMYRPEQLDLVLRHLGDLEMGVYAARDYLDRRGRPDTVEALWQSDLVGLDRRDMMLRAMRDMGLPATRDWFSTRCDDFVTGYELVVSGCGIGVLQCNIADRDPRLERLLPGLRLPGLPVYLTVHEAMRRTPRIARVRELLEDGLSPLFS</sequence>
<dbReference type="SUPFAM" id="SSF46785">
    <property type="entry name" value="Winged helix' DNA-binding domain"/>
    <property type="match status" value="1"/>
</dbReference>
<keyword evidence="7" id="KW-1185">Reference proteome</keyword>
<gene>
    <name evidence="6" type="ORF">SAMN04488105_11847</name>
</gene>
<dbReference type="Pfam" id="PF03466">
    <property type="entry name" value="LysR_substrate"/>
    <property type="match status" value="1"/>
</dbReference>
<evidence type="ECO:0000256" key="4">
    <source>
        <dbReference type="ARBA" id="ARBA00023163"/>
    </source>
</evidence>
<dbReference type="GO" id="GO:0043565">
    <property type="term" value="F:sequence-specific DNA binding"/>
    <property type="evidence" value="ECO:0007669"/>
    <property type="project" value="TreeGrafter"/>
</dbReference>
<protein>
    <submittedName>
        <fullName evidence="6">Transcriptional regulator, LysR family</fullName>
    </submittedName>
</protein>
<evidence type="ECO:0000313" key="6">
    <source>
        <dbReference type="EMBL" id="SDF35886.1"/>
    </source>
</evidence>
<dbReference type="SUPFAM" id="SSF53850">
    <property type="entry name" value="Periplasmic binding protein-like II"/>
    <property type="match status" value="1"/>
</dbReference>
<comment type="similarity">
    <text evidence="1">Belongs to the LysR transcriptional regulatory family.</text>
</comment>
<dbReference type="STRING" id="282683.SAMN04488105_11847"/>
<name>A0A1G7KFI7_9RHOB</name>
<keyword evidence="4" id="KW-0804">Transcription</keyword>
<dbReference type="InterPro" id="IPR058163">
    <property type="entry name" value="LysR-type_TF_proteobact-type"/>
</dbReference>
<dbReference type="Gene3D" id="1.10.10.10">
    <property type="entry name" value="Winged helix-like DNA-binding domain superfamily/Winged helix DNA-binding domain"/>
    <property type="match status" value="1"/>
</dbReference>
<accession>A0A1G7KFI7</accession>
<dbReference type="GO" id="GO:0006351">
    <property type="term" value="P:DNA-templated transcription"/>
    <property type="evidence" value="ECO:0007669"/>
    <property type="project" value="TreeGrafter"/>
</dbReference>